<reference evidence="5 6" key="1">
    <citation type="journal article" date="2015" name="Genome Announc.">
        <title>Expanding the biotechnology potential of lactobacilli through comparative genomics of 213 strains and associated genera.</title>
        <authorList>
            <person name="Sun Z."/>
            <person name="Harris H.M."/>
            <person name="McCann A."/>
            <person name="Guo C."/>
            <person name="Argimon S."/>
            <person name="Zhang W."/>
            <person name="Yang X."/>
            <person name="Jeffery I.B."/>
            <person name="Cooney J.C."/>
            <person name="Kagawa T.F."/>
            <person name="Liu W."/>
            <person name="Song Y."/>
            <person name="Salvetti E."/>
            <person name="Wrobel A."/>
            <person name="Rasinkangas P."/>
            <person name="Parkhill J."/>
            <person name="Rea M.C."/>
            <person name="O'Sullivan O."/>
            <person name="Ritari J."/>
            <person name="Douillard F.P."/>
            <person name="Paul Ross R."/>
            <person name="Yang R."/>
            <person name="Briner A.E."/>
            <person name="Felis G.E."/>
            <person name="de Vos W.M."/>
            <person name="Barrangou R."/>
            <person name="Klaenhammer T.R."/>
            <person name="Caufield P.W."/>
            <person name="Cui Y."/>
            <person name="Zhang H."/>
            <person name="O'Toole P.W."/>
        </authorList>
    </citation>
    <scope>NUCLEOTIDE SEQUENCE [LARGE SCALE GENOMIC DNA]</scope>
    <source>
        <strain evidence="5 6">DSM 20719</strain>
    </source>
</reference>
<dbReference type="AlphaFoldDB" id="A0AA89KXP1"/>
<protein>
    <recommendedName>
        <fullName evidence="4">Bacterial bifunctional deaminase-reductase C-terminal domain-containing protein</fullName>
    </recommendedName>
</protein>
<sequence length="242" mass="27455">MDRSQVIVHMYTSIDGKIDGPHSSLVSGNYYSDELFELSNADANGRETIQMYAAQGNLDLSQFAGKDIEYEDWIPNIQSDTWAISFDRKGKCAWERNYFEYNGHKMHAVEIVTQQASKEYLAFLRSMNIPYIVSGKTEYDLLDVLIKLKKYFKIEQLAVCGGAVINGAFLRAHLVDEISLVVAPHVNGNSQKKSIFDTFGEYMDDTFKFNTIKELADGGIHITYKKESANSYEKGNYFGTEL</sequence>
<dbReference type="Proteomes" id="UP000050823">
    <property type="component" value="Unassembled WGS sequence"/>
</dbReference>
<keyword evidence="3" id="KW-0560">Oxidoreductase</keyword>
<dbReference type="EMBL" id="AYZB01000020">
    <property type="protein sequence ID" value="KRM23420.1"/>
    <property type="molecule type" value="Genomic_DNA"/>
</dbReference>
<gene>
    <name evidence="5" type="ORF">FC90_GL000376</name>
</gene>
<dbReference type="PANTHER" id="PTHR38011">
    <property type="entry name" value="DIHYDROFOLATE REDUCTASE FAMILY PROTEIN (AFU_ORTHOLOGUE AFUA_8G06820)"/>
    <property type="match status" value="1"/>
</dbReference>
<evidence type="ECO:0000256" key="1">
    <source>
        <dbReference type="ARBA" id="ARBA00005104"/>
    </source>
</evidence>
<feature type="domain" description="Bacterial bifunctional deaminase-reductase C-terminal" evidence="4">
    <location>
        <begin position="6"/>
        <end position="200"/>
    </location>
</feature>
<evidence type="ECO:0000256" key="2">
    <source>
        <dbReference type="ARBA" id="ARBA00022857"/>
    </source>
</evidence>
<evidence type="ECO:0000313" key="5">
    <source>
        <dbReference type="EMBL" id="KRM23420.1"/>
    </source>
</evidence>
<organism evidence="5 6">
    <name type="scientific">Latilactobacillus graminis DSM 20719</name>
    <dbReference type="NCBI Taxonomy" id="1423752"/>
    <lineage>
        <taxon>Bacteria</taxon>
        <taxon>Bacillati</taxon>
        <taxon>Bacillota</taxon>
        <taxon>Bacilli</taxon>
        <taxon>Lactobacillales</taxon>
        <taxon>Lactobacillaceae</taxon>
        <taxon>Latilactobacillus</taxon>
    </lineage>
</organism>
<dbReference type="InterPro" id="IPR024072">
    <property type="entry name" value="DHFR-like_dom_sf"/>
</dbReference>
<evidence type="ECO:0000313" key="6">
    <source>
        <dbReference type="Proteomes" id="UP000050823"/>
    </source>
</evidence>
<accession>A0AA89KXP1</accession>
<proteinExistence type="predicted"/>
<comment type="caution">
    <text evidence="5">The sequence shown here is derived from an EMBL/GenBank/DDBJ whole genome shotgun (WGS) entry which is preliminary data.</text>
</comment>
<name>A0AA89KXP1_9LACO</name>
<dbReference type="Pfam" id="PF01872">
    <property type="entry name" value="RibD_C"/>
    <property type="match status" value="1"/>
</dbReference>
<dbReference type="GO" id="GO:0009231">
    <property type="term" value="P:riboflavin biosynthetic process"/>
    <property type="evidence" value="ECO:0007669"/>
    <property type="project" value="InterPro"/>
</dbReference>
<dbReference type="SUPFAM" id="SSF53597">
    <property type="entry name" value="Dihydrofolate reductase-like"/>
    <property type="match status" value="1"/>
</dbReference>
<keyword evidence="2" id="KW-0521">NADP</keyword>
<dbReference type="Gene3D" id="3.40.430.10">
    <property type="entry name" value="Dihydrofolate Reductase, subunit A"/>
    <property type="match status" value="1"/>
</dbReference>
<dbReference type="GO" id="GO:0008703">
    <property type="term" value="F:5-amino-6-(5-phosphoribosylamino)uracil reductase activity"/>
    <property type="evidence" value="ECO:0007669"/>
    <property type="project" value="InterPro"/>
</dbReference>
<evidence type="ECO:0000259" key="4">
    <source>
        <dbReference type="Pfam" id="PF01872"/>
    </source>
</evidence>
<dbReference type="RefSeq" id="WP_057908110.1">
    <property type="nucleotide sequence ID" value="NZ_AYZB01000020.1"/>
</dbReference>
<comment type="pathway">
    <text evidence="1">Cofactor biosynthesis; riboflavin biosynthesis.</text>
</comment>
<dbReference type="InterPro" id="IPR002734">
    <property type="entry name" value="RibDG_C"/>
</dbReference>
<evidence type="ECO:0000256" key="3">
    <source>
        <dbReference type="ARBA" id="ARBA00023002"/>
    </source>
</evidence>
<dbReference type="InterPro" id="IPR050765">
    <property type="entry name" value="Riboflavin_Biosynth_HTPR"/>
</dbReference>
<dbReference type="PANTHER" id="PTHR38011:SF7">
    <property type="entry name" value="2,5-DIAMINO-6-RIBOSYLAMINO-4(3H)-PYRIMIDINONE 5'-PHOSPHATE REDUCTASE"/>
    <property type="match status" value="1"/>
</dbReference>